<dbReference type="Gene3D" id="3.40.50.620">
    <property type="entry name" value="HUPs"/>
    <property type="match status" value="1"/>
</dbReference>
<dbReference type="InterPro" id="IPR050128">
    <property type="entry name" value="Sulfate_adenylyltrnsfr_sub2"/>
</dbReference>
<dbReference type="AlphaFoldDB" id="A0A8J3S5S9"/>
<dbReference type="EMBL" id="BOOI01000046">
    <property type="protein sequence ID" value="GIH86496.1"/>
    <property type="molecule type" value="Genomic_DNA"/>
</dbReference>
<name>A0A8J3S5S9_PLARO</name>
<reference evidence="3" key="1">
    <citation type="submission" date="2021-01" db="EMBL/GenBank/DDBJ databases">
        <title>Whole genome shotgun sequence of Planobispora rosea NBRC 15558.</title>
        <authorList>
            <person name="Komaki H."/>
            <person name="Tamura T."/>
        </authorList>
    </citation>
    <scope>NUCLEOTIDE SEQUENCE</scope>
    <source>
        <strain evidence="3">NBRC 15558</strain>
    </source>
</reference>
<gene>
    <name evidence="3" type="ORF">Pro02_49040</name>
</gene>
<feature type="region of interest" description="Disordered" evidence="1">
    <location>
        <begin position="311"/>
        <end position="332"/>
    </location>
</feature>
<accession>A0A8J3S5S9</accession>
<evidence type="ECO:0000313" key="4">
    <source>
        <dbReference type="Proteomes" id="UP000655044"/>
    </source>
</evidence>
<proteinExistence type="predicted"/>
<dbReference type="InterPro" id="IPR002500">
    <property type="entry name" value="PAPS_reduct_dom"/>
</dbReference>
<comment type="caution">
    <text evidence="3">The sequence shown here is derived from an EMBL/GenBank/DDBJ whole genome shotgun (WGS) entry which is preliminary data.</text>
</comment>
<evidence type="ECO:0000256" key="1">
    <source>
        <dbReference type="SAM" id="MobiDB-lite"/>
    </source>
</evidence>
<dbReference type="Proteomes" id="UP000655044">
    <property type="component" value="Unassembled WGS sequence"/>
</dbReference>
<evidence type="ECO:0000313" key="3">
    <source>
        <dbReference type="EMBL" id="GIH86496.1"/>
    </source>
</evidence>
<dbReference type="PANTHER" id="PTHR43196:SF2">
    <property type="entry name" value="PHOSPHOADENOSINE PHOSPHOSULFATE REDUCTASE"/>
    <property type="match status" value="1"/>
</dbReference>
<evidence type="ECO:0000259" key="2">
    <source>
        <dbReference type="Pfam" id="PF01507"/>
    </source>
</evidence>
<dbReference type="RefSeq" id="WP_189243065.1">
    <property type="nucleotide sequence ID" value="NZ_BMQP01000026.1"/>
</dbReference>
<sequence length="379" mass="41697">MTQLAVDLPELERRSRPVLNLLAYDVIVICSSAGKDSIALLAYVAELIGVQGYRGRVVVLHNHLGTTASGEPVEWQNVAELAREHAAHYGFEFVVRTRPGGDLMEQLLGERRRWPANNARWCTSDQKEGPSMTWITEAVTEFWQQLGVPADRPVEVLYCLGLRGQESAGRAAQPIVQVNERRSSGNRRITRWLPIRDWTITDVWTMIKKSGLRAHAAYTWGMLRLSCSLCVLATAEDLMLAAALRPALAADYLAAEIELGERFTERLSMQEIVTALDAARREDLDDHHGAAEAALALYELVREHLASTPVARGEGVTASGRPRRPWTAQQLTGRATARTSELLSAARRAVTLAARADTSAPILPPLDDATAALLARASR</sequence>
<dbReference type="InterPro" id="IPR014729">
    <property type="entry name" value="Rossmann-like_a/b/a_fold"/>
</dbReference>
<protein>
    <recommendedName>
        <fullName evidence="2">Phosphoadenosine phosphosulphate reductase domain-containing protein</fullName>
    </recommendedName>
</protein>
<dbReference type="GO" id="GO:0003824">
    <property type="term" value="F:catalytic activity"/>
    <property type="evidence" value="ECO:0007669"/>
    <property type="project" value="InterPro"/>
</dbReference>
<organism evidence="3 4">
    <name type="scientific">Planobispora rosea</name>
    <dbReference type="NCBI Taxonomy" id="35762"/>
    <lineage>
        <taxon>Bacteria</taxon>
        <taxon>Bacillati</taxon>
        <taxon>Actinomycetota</taxon>
        <taxon>Actinomycetes</taxon>
        <taxon>Streptosporangiales</taxon>
        <taxon>Streptosporangiaceae</taxon>
        <taxon>Planobispora</taxon>
    </lineage>
</organism>
<dbReference type="Pfam" id="PF01507">
    <property type="entry name" value="PAPS_reduct"/>
    <property type="match status" value="1"/>
</dbReference>
<keyword evidence="4" id="KW-1185">Reference proteome</keyword>
<feature type="domain" description="Phosphoadenosine phosphosulphate reductase" evidence="2">
    <location>
        <begin position="28"/>
        <end position="230"/>
    </location>
</feature>
<dbReference type="PANTHER" id="PTHR43196">
    <property type="entry name" value="SULFATE ADENYLYLTRANSFERASE SUBUNIT 2"/>
    <property type="match status" value="1"/>
</dbReference>
<dbReference type="SUPFAM" id="SSF52402">
    <property type="entry name" value="Adenine nucleotide alpha hydrolases-like"/>
    <property type="match status" value="1"/>
</dbReference>